<dbReference type="Pfam" id="PF01740">
    <property type="entry name" value="STAS"/>
    <property type="match status" value="1"/>
</dbReference>
<dbReference type="InterPro" id="IPR036513">
    <property type="entry name" value="STAS_dom_sf"/>
</dbReference>
<feature type="transmembrane region" description="Helical" evidence="5">
    <location>
        <begin position="330"/>
        <end position="352"/>
    </location>
</feature>
<comment type="subcellular location">
    <subcellularLocation>
        <location evidence="1">Membrane</location>
        <topology evidence="1">Multi-pass membrane protein</topology>
    </subcellularLocation>
</comment>
<keyword evidence="2 5" id="KW-0812">Transmembrane</keyword>
<dbReference type="CDD" id="cd07042">
    <property type="entry name" value="STAS_SulP_like_sulfate_transporter"/>
    <property type="match status" value="1"/>
</dbReference>
<dbReference type="InterPro" id="IPR011547">
    <property type="entry name" value="SLC26A/SulP_dom"/>
</dbReference>
<feature type="domain" description="STAS" evidence="6">
    <location>
        <begin position="509"/>
        <end position="587"/>
    </location>
</feature>
<dbReference type="PROSITE" id="PS01130">
    <property type="entry name" value="SLC26A"/>
    <property type="match status" value="1"/>
</dbReference>
<dbReference type="InterPro" id="IPR002645">
    <property type="entry name" value="STAS_dom"/>
</dbReference>
<name>A0A7R9FNV7_9CRUS</name>
<feature type="transmembrane region" description="Helical" evidence="5">
    <location>
        <begin position="255"/>
        <end position="278"/>
    </location>
</feature>
<evidence type="ECO:0000313" key="8">
    <source>
        <dbReference type="Proteomes" id="UP000677054"/>
    </source>
</evidence>
<feature type="transmembrane region" description="Helical" evidence="5">
    <location>
        <begin position="136"/>
        <end position="158"/>
    </location>
</feature>
<feature type="transmembrane region" description="Helical" evidence="5">
    <location>
        <begin position="87"/>
        <end position="105"/>
    </location>
</feature>
<dbReference type="Pfam" id="PF00916">
    <property type="entry name" value="Sulfate_transp"/>
    <property type="match status" value="1"/>
</dbReference>
<feature type="transmembrane region" description="Helical" evidence="5">
    <location>
        <begin position="463"/>
        <end position="485"/>
    </location>
</feature>
<accession>A0A7R9FNV7</accession>
<keyword evidence="8" id="KW-1185">Reference proteome</keyword>
<feature type="transmembrane region" description="Helical" evidence="5">
    <location>
        <begin position="60"/>
        <end position="80"/>
    </location>
</feature>
<dbReference type="GO" id="GO:0008271">
    <property type="term" value="F:secondary active sulfate transmembrane transporter activity"/>
    <property type="evidence" value="ECO:0007669"/>
    <property type="project" value="InterPro"/>
</dbReference>
<dbReference type="AlphaFoldDB" id="A0A7R9FNV7"/>
<dbReference type="InterPro" id="IPR001902">
    <property type="entry name" value="SLC26A/SulP_fam"/>
</dbReference>
<dbReference type="OrthoDB" id="288203at2759"/>
<dbReference type="EMBL" id="LR901958">
    <property type="protein sequence ID" value="CAD7249682.1"/>
    <property type="molecule type" value="Genomic_DNA"/>
</dbReference>
<feature type="transmembrane region" description="Helical" evidence="5">
    <location>
        <begin position="214"/>
        <end position="231"/>
    </location>
</feature>
<feature type="transmembrane region" description="Helical" evidence="5">
    <location>
        <begin position="401"/>
        <end position="422"/>
    </location>
</feature>
<sequence length="683" mass="75399">MGTIYPDPMASILLEDYSKVPRPSCPCPPSRHGIAKTIQKKVPITKWLPRYNLTCLVSDLIAGLTVGLTILPQGLAYAAIANLPVQYGLYSAFMGCFVYLFVGSVKDVTVGPTAVVNVVLGQFVNVETFGDDFVKYAVLLCFLTGVVEVLLGITRLGFMMNFISTPVMSGFTSAAAIVTCVNQVTELFGLSSVVHAHNFVHIIRDVAYHFSETHMWDFLIAFVSICLLLFLRKARMWDLSKVIGNESVLSVVSKAVWFISTARNAIVMLLGAVVAYSVKGNGPTMPLSLTGLHDSFLSNGGIGNVVPGIPPFAVPPFVAEKDFLGKIWQLLPAIFIIPLVGILESIAVSKAFARGKAIDFNQEIFALGLCNLAGSFFSSVPTSGSLCRTVVNAASGVKTPAGGIVTGSLVLLALAVLTPYFYYIPKACLAAVIICTVIFMFEYKEFLKIWKVNRWELVPWLATFLPSILLGLHYGIMVGVGLDLVRLLFDVARPNVVLEKRQMEGHKYLVVKPEGSAMFPAVEHVRRVLIKRSGKNPDLPVIIDCEKLTSIDFTSAKMLDVTFSDLAERGQELVFIHGDDRVRMILQKKLGSHFHFYESYSDWITATFTPNCKPRLFLAISDSDQPEKEDAEIGLEGHLRAWRDRRGAHRQRRRFQMGFALIAFESEIQRLLFLSPSDEFSMK</sequence>
<evidence type="ECO:0000313" key="7">
    <source>
        <dbReference type="EMBL" id="CAD7249682.1"/>
    </source>
</evidence>
<evidence type="ECO:0000256" key="4">
    <source>
        <dbReference type="ARBA" id="ARBA00023136"/>
    </source>
</evidence>
<feature type="transmembrane region" description="Helical" evidence="5">
    <location>
        <begin position="427"/>
        <end position="443"/>
    </location>
</feature>
<gene>
    <name evidence="7" type="ORF">DSTB1V02_LOCUS9470</name>
</gene>
<dbReference type="PANTHER" id="PTHR11814">
    <property type="entry name" value="SULFATE TRANSPORTER"/>
    <property type="match status" value="1"/>
</dbReference>
<dbReference type="PROSITE" id="PS50801">
    <property type="entry name" value="STAS"/>
    <property type="match status" value="1"/>
</dbReference>
<evidence type="ECO:0000256" key="2">
    <source>
        <dbReference type="ARBA" id="ARBA00022692"/>
    </source>
</evidence>
<evidence type="ECO:0000256" key="5">
    <source>
        <dbReference type="SAM" id="Phobius"/>
    </source>
</evidence>
<evidence type="ECO:0000256" key="3">
    <source>
        <dbReference type="ARBA" id="ARBA00022989"/>
    </source>
</evidence>
<dbReference type="Proteomes" id="UP000677054">
    <property type="component" value="Unassembled WGS sequence"/>
</dbReference>
<protein>
    <recommendedName>
        <fullName evidence="6">STAS domain-containing protein</fullName>
    </recommendedName>
</protein>
<dbReference type="InterPro" id="IPR018045">
    <property type="entry name" value="S04_transporter_CS"/>
</dbReference>
<evidence type="ECO:0000259" key="6">
    <source>
        <dbReference type="PROSITE" id="PS50801"/>
    </source>
</evidence>
<evidence type="ECO:0000256" key="1">
    <source>
        <dbReference type="ARBA" id="ARBA00004141"/>
    </source>
</evidence>
<reference evidence="7" key="1">
    <citation type="submission" date="2020-11" db="EMBL/GenBank/DDBJ databases">
        <authorList>
            <person name="Tran Van P."/>
        </authorList>
    </citation>
    <scope>NUCLEOTIDE SEQUENCE</scope>
</reference>
<keyword evidence="4 5" id="KW-0472">Membrane</keyword>
<dbReference type="Gene3D" id="3.30.750.24">
    <property type="entry name" value="STAS domain"/>
    <property type="match status" value="1"/>
</dbReference>
<organism evidence="7">
    <name type="scientific">Darwinula stevensoni</name>
    <dbReference type="NCBI Taxonomy" id="69355"/>
    <lineage>
        <taxon>Eukaryota</taxon>
        <taxon>Metazoa</taxon>
        <taxon>Ecdysozoa</taxon>
        <taxon>Arthropoda</taxon>
        <taxon>Crustacea</taxon>
        <taxon>Oligostraca</taxon>
        <taxon>Ostracoda</taxon>
        <taxon>Podocopa</taxon>
        <taxon>Podocopida</taxon>
        <taxon>Darwinulocopina</taxon>
        <taxon>Darwinuloidea</taxon>
        <taxon>Darwinulidae</taxon>
        <taxon>Darwinula</taxon>
    </lineage>
</organism>
<dbReference type="EMBL" id="CAJPEV010002441">
    <property type="protein sequence ID" value="CAG0896891.1"/>
    <property type="molecule type" value="Genomic_DNA"/>
</dbReference>
<dbReference type="SUPFAM" id="SSF52091">
    <property type="entry name" value="SpoIIaa-like"/>
    <property type="match status" value="1"/>
</dbReference>
<proteinExistence type="predicted"/>
<dbReference type="GO" id="GO:0016020">
    <property type="term" value="C:membrane"/>
    <property type="evidence" value="ECO:0007669"/>
    <property type="project" value="UniProtKB-SubCell"/>
</dbReference>
<keyword evidence="3 5" id="KW-1133">Transmembrane helix</keyword>